<evidence type="ECO:0000256" key="1">
    <source>
        <dbReference type="ARBA" id="ARBA00022857"/>
    </source>
</evidence>
<keyword evidence="3" id="KW-0808">Transferase</keyword>
<protein>
    <submittedName>
        <fullName evidence="3">Aspartate/glutamate/uridylate kinase</fullName>
    </submittedName>
</protein>
<dbReference type="InterPro" id="IPR036393">
    <property type="entry name" value="AceGlu_kinase-like_sf"/>
</dbReference>
<dbReference type="SUPFAM" id="SSF53633">
    <property type="entry name" value="Carbamate kinase-like"/>
    <property type="match status" value="1"/>
</dbReference>
<dbReference type="AlphaFoldDB" id="A0A098G2K8"/>
<dbReference type="InterPro" id="IPR011147">
    <property type="entry name" value="Bifunc_Aspkin/hSer_DH"/>
</dbReference>
<dbReference type="RefSeq" id="WP_172653457.1">
    <property type="nucleotide sequence ID" value="NZ_LN614827.1"/>
</dbReference>
<dbReference type="Proteomes" id="UP000032430">
    <property type="component" value="Chromosome I"/>
</dbReference>
<feature type="domain" description="Aspartate/glutamate/uridylate kinase" evidence="2">
    <location>
        <begin position="15"/>
        <end position="103"/>
    </location>
</feature>
<dbReference type="HOGENOM" id="CLU_1967792_0_0_6"/>
<organism evidence="3 4">
    <name type="scientific">Legionella fallonii LLAP-10</name>
    <dbReference type="NCBI Taxonomy" id="1212491"/>
    <lineage>
        <taxon>Bacteria</taxon>
        <taxon>Pseudomonadati</taxon>
        <taxon>Pseudomonadota</taxon>
        <taxon>Gammaproteobacteria</taxon>
        <taxon>Legionellales</taxon>
        <taxon>Legionellaceae</taxon>
        <taxon>Legionella</taxon>
    </lineage>
</organism>
<gene>
    <name evidence="3" type="ORF">LFA_0772</name>
</gene>
<dbReference type="GO" id="GO:0004412">
    <property type="term" value="F:homoserine dehydrogenase activity"/>
    <property type="evidence" value="ECO:0007669"/>
    <property type="project" value="InterPro"/>
</dbReference>
<dbReference type="PANTHER" id="PTHR43070:SF5">
    <property type="entry name" value="HOMOSERINE DEHYDROGENASE"/>
    <property type="match status" value="1"/>
</dbReference>
<dbReference type="GO" id="GO:0009067">
    <property type="term" value="P:aspartate family amino acid biosynthetic process"/>
    <property type="evidence" value="ECO:0007669"/>
    <property type="project" value="InterPro"/>
</dbReference>
<reference evidence="4" key="1">
    <citation type="submission" date="2014-09" db="EMBL/GenBank/DDBJ databases">
        <authorList>
            <person name="Gomez-Valero L."/>
        </authorList>
    </citation>
    <scope>NUCLEOTIDE SEQUENCE [LARGE SCALE GENOMIC DNA]</scope>
    <source>
        <strain evidence="4">ATCC700992</strain>
    </source>
</reference>
<evidence type="ECO:0000259" key="2">
    <source>
        <dbReference type="Pfam" id="PF00696"/>
    </source>
</evidence>
<dbReference type="GO" id="GO:0016301">
    <property type="term" value="F:kinase activity"/>
    <property type="evidence" value="ECO:0007669"/>
    <property type="project" value="UniProtKB-KW"/>
</dbReference>
<evidence type="ECO:0000313" key="4">
    <source>
        <dbReference type="Proteomes" id="UP000032430"/>
    </source>
</evidence>
<keyword evidence="1" id="KW-0521">NADP</keyword>
<dbReference type="InterPro" id="IPR001048">
    <property type="entry name" value="Asp/Glu/Uridylate_kinase"/>
</dbReference>
<keyword evidence="4" id="KW-1185">Reference proteome</keyword>
<dbReference type="Pfam" id="PF00696">
    <property type="entry name" value="AA_kinase"/>
    <property type="match status" value="1"/>
</dbReference>
<keyword evidence="3" id="KW-0418">Kinase</keyword>
<dbReference type="STRING" id="1212491.LFA_0772"/>
<dbReference type="GO" id="GO:0009090">
    <property type="term" value="P:homoserine biosynthetic process"/>
    <property type="evidence" value="ECO:0007669"/>
    <property type="project" value="TreeGrafter"/>
</dbReference>
<dbReference type="EMBL" id="LN614827">
    <property type="protein sequence ID" value="CEG56221.1"/>
    <property type="molecule type" value="Genomic_DNA"/>
</dbReference>
<sequence>MFLFEKNGTVCIDWQKTQTALDEFLKDKTFDQIIITGFIASTLDGKRTILGRNGSDFSAAIFAKLFKANSLTIWTDVDGIYTANPNKVRSAFVIEELSYIDGISYQRNRVGNQCQPSNPRFFTLRSL</sequence>
<accession>A0A098G2K8</accession>
<evidence type="ECO:0000313" key="3">
    <source>
        <dbReference type="EMBL" id="CEG56221.1"/>
    </source>
</evidence>
<dbReference type="KEGG" id="lfa:LFA_0772"/>
<dbReference type="Gene3D" id="3.40.1160.10">
    <property type="entry name" value="Acetylglutamate kinase-like"/>
    <property type="match status" value="1"/>
</dbReference>
<name>A0A098G2K8_9GAMM</name>
<proteinExistence type="predicted"/>
<dbReference type="PANTHER" id="PTHR43070">
    <property type="match status" value="1"/>
</dbReference>